<organism evidence="1">
    <name type="scientific">marine metagenome</name>
    <dbReference type="NCBI Taxonomy" id="408172"/>
    <lineage>
        <taxon>unclassified sequences</taxon>
        <taxon>metagenomes</taxon>
        <taxon>ecological metagenomes</taxon>
    </lineage>
</organism>
<gene>
    <name evidence="1" type="ORF">METZ01_LOCUS432095</name>
</gene>
<sequence length="154" mass="16981">MRLKLKNTPEQVELIKAMGSKNQLVAREAAEAFAAFLGPVVQKVLQQAATAGAIYTDAPFNQDEGASYPLDLYYNETNDGYVSVWSQNVAGGLPTSQDVSAIQELKIATYRLDTAVSITKKYARQARLDVVSKLIERMSQEVLLKQERNAWAVA</sequence>
<dbReference type="EMBL" id="UINC01173571">
    <property type="protein sequence ID" value="SVD79241.1"/>
    <property type="molecule type" value="Genomic_DNA"/>
</dbReference>
<feature type="non-terminal residue" evidence="1">
    <location>
        <position position="154"/>
    </location>
</feature>
<dbReference type="AlphaFoldDB" id="A0A382Y8T7"/>
<reference evidence="1" key="1">
    <citation type="submission" date="2018-05" db="EMBL/GenBank/DDBJ databases">
        <authorList>
            <person name="Lanie J.A."/>
            <person name="Ng W.-L."/>
            <person name="Kazmierczak K.M."/>
            <person name="Andrzejewski T.M."/>
            <person name="Davidsen T.M."/>
            <person name="Wayne K.J."/>
            <person name="Tettelin H."/>
            <person name="Glass J.I."/>
            <person name="Rusch D."/>
            <person name="Podicherti R."/>
            <person name="Tsui H.-C.T."/>
            <person name="Winkler M.E."/>
        </authorList>
    </citation>
    <scope>NUCLEOTIDE SEQUENCE</scope>
</reference>
<name>A0A382Y8T7_9ZZZZ</name>
<evidence type="ECO:0008006" key="2">
    <source>
        <dbReference type="Google" id="ProtNLM"/>
    </source>
</evidence>
<proteinExistence type="predicted"/>
<protein>
    <recommendedName>
        <fullName evidence="2">Bacteriophage Mu GpT domain-containing protein</fullName>
    </recommendedName>
</protein>
<evidence type="ECO:0000313" key="1">
    <source>
        <dbReference type="EMBL" id="SVD79241.1"/>
    </source>
</evidence>
<accession>A0A382Y8T7</accession>